<dbReference type="EMBL" id="QSGO01000001">
    <property type="protein sequence ID" value="RHB38256.1"/>
    <property type="molecule type" value="Genomic_DNA"/>
</dbReference>
<accession>A0A413VXF3</accession>
<evidence type="ECO:0000256" key="5">
    <source>
        <dbReference type="ARBA" id="ARBA00022705"/>
    </source>
</evidence>
<dbReference type="Gene3D" id="4.10.520.10">
    <property type="entry name" value="IHF-like DNA-binding proteins"/>
    <property type="match status" value="1"/>
</dbReference>
<dbReference type="Proteomes" id="UP000284379">
    <property type="component" value="Unassembled WGS sequence"/>
</dbReference>
<dbReference type="GO" id="GO:0003677">
    <property type="term" value="F:DNA binding"/>
    <property type="evidence" value="ECO:0007669"/>
    <property type="project" value="UniProtKB-KW"/>
</dbReference>
<dbReference type="NCBIfam" id="TIGR01201">
    <property type="entry name" value="HU_rel"/>
    <property type="match status" value="1"/>
</dbReference>
<dbReference type="Pfam" id="PF18291">
    <property type="entry name" value="HU-HIG"/>
    <property type="match status" value="1"/>
</dbReference>
<gene>
    <name evidence="12" type="ORF">DW888_00065</name>
</gene>
<evidence type="ECO:0000256" key="6">
    <source>
        <dbReference type="ARBA" id="ARBA00022921"/>
    </source>
</evidence>
<comment type="subcellular location">
    <subcellularLocation>
        <location evidence="1">Virion</location>
    </subcellularLocation>
</comment>
<dbReference type="RefSeq" id="WP_025868236.1">
    <property type="nucleotide sequence ID" value="NZ_CABJFV010000001.1"/>
</dbReference>
<evidence type="ECO:0000256" key="2">
    <source>
        <dbReference type="ARBA" id="ARBA00010529"/>
    </source>
</evidence>
<dbReference type="SUPFAM" id="SSF47729">
    <property type="entry name" value="IHF-like DNA-binding proteins"/>
    <property type="match status" value="1"/>
</dbReference>
<evidence type="ECO:0000259" key="11">
    <source>
        <dbReference type="Pfam" id="PF18291"/>
    </source>
</evidence>
<dbReference type="PANTHER" id="PTHR33175:SF13">
    <property type="entry name" value="HISTONE-LIKE PROTEIN"/>
    <property type="match status" value="1"/>
</dbReference>
<dbReference type="AlphaFoldDB" id="A0A413VXF3"/>
<evidence type="ECO:0000313" key="12">
    <source>
        <dbReference type="EMBL" id="RHB38256.1"/>
    </source>
</evidence>
<reference evidence="12 13" key="1">
    <citation type="submission" date="2018-08" db="EMBL/GenBank/DDBJ databases">
        <title>A genome reference for cultivated species of the human gut microbiota.</title>
        <authorList>
            <person name="Zou Y."/>
            <person name="Xue W."/>
            <person name="Luo G."/>
        </authorList>
    </citation>
    <scope>NUCLEOTIDE SEQUENCE [LARGE SCALE GENOMIC DNA]</scope>
    <source>
        <strain evidence="12 13">AM40-30BH</strain>
    </source>
</reference>
<keyword evidence="7 12" id="KW-0238">DNA-binding</keyword>
<evidence type="ECO:0000313" key="13">
    <source>
        <dbReference type="Proteomes" id="UP000284379"/>
    </source>
</evidence>
<evidence type="ECO:0000256" key="8">
    <source>
        <dbReference type="ARBA" id="ARBA00033120"/>
    </source>
</evidence>
<evidence type="ECO:0000256" key="10">
    <source>
        <dbReference type="ARBA" id="ARBA00046140"/>
    </source>
</evidence>
<evidence type="ECO:0000256" key="3">
    <source>
        <dbReference type="ARBA" id="ARBA00011738"/>
    </source>
</evidence>
<dbReference type="InterPro" id="IPR005902">
    <property type="entry name" value="HU_DNA-bd_put"/>
</dbReference>
<evidence type="ECO:0000256" key="1">
    <source>
        <dbReference type="ARBA" id="ARBA00004328"/>
    </source>
</evidence>
<organism evidence="12 13">
    <name type="scientific">Bacteroides nordii</name>
    <dbReference type="NCBI Taxonomy" id="291645"/>
    <lineage>
        <taxon>Bacteria</taxon>
        <taxon>Pseudomonadati</taxon>
        <taxon>Bacteroidota</taxon>
        <taxon>Bacteroidia</taxon>
        <taxon>Bacteroidales</taxon>
        <taxon>Bacteroidaceae</taxon>
        <taxon>Bacteroides</taxon>
    </lineage>
</organism>
<evidence type="ECO:0000256" key="7">
    <source>
        <dbReference type="ARBA" id="ARBA00023125"/>
    </source>
</evidence>
<dbReference type="GO" id="GO:0006260">
    <property type="term" value="P:DNA replication"/>
    <property type="evidence" value="ECO:0007669"/>
    <property type="project" value="UniProtKB-KW"/>
</dbReference>
<protein>
    <recommendedName>
        <fullName evidence="4">Viral histone-like protein</fullName>
    </recommendedName>
    <alternativeName>
        <fullName evidence="9">DNA-binding protein pA104R</fullName>
    </alternativeName>
    <alternativeName>
        <fullName evidence="8">pA104R</fullName>
    </alternativeName>
</protein>
<proteinExistence type="inferred from homology"/>
<dbReference type="PANTHER" id="PTHR33175">
    <property type="entry name" value="DNA-BINDING PROTEIN HU"/>
    <property type="match status" value="1"/>
</dbReference>
<dbReference type="InterPro" id="IPR041607">
    <property type="entry name" value="HU-HIG"/>
</dbReference>
<sequence length="158" mass="16999">MPLFYRAVQSPMANKAGAKLWHLNLVKTGVTVTTQQLAEVIAEKSSLTPGDVQNVVRNLMSAMREQLLNSRTVRLDGLGTFTMKARTQGRGVESADKVNPNQITALKCQFTAEYTRPAAIGTTRALLQGVQFVHADLLKSMTDGGNPGGEGEGEDPSI</sequence>
<comment type="caution">
    <text evidence="12">The sequence shown here is derived from an EMBL/GenBank/DDBJ whole genome shotgun (WGS) entry which is preliminary data.</text>
</comment>
<evidence type="ECO:0000256" key="4">
    <source>
        <dbReference type="ARBA" id="ARBA00016145"/>
    </source>
</evidence>
<comment type="subunit">
    <text evidence="3">Homodimer.</text>
</comment>
<keyword evidence="5" id="KW-0235">DNA replication</keyword>
<comment type="function">
    <text evidence="10">DNA-binding protein that plays a critical role in nucleoid compaction, genome replication and DNA replication and transcription. Binds to both ssDNA and dsDNA with a binding site covering about 15 nucleotides. Displays DNA-supercoiling activity only when associated with the viral DNA topoisomerase 2.</text>
</comment>
<dbReference type="InterPro" id="IPR000119">
    <property type="entry name" value="Hist_DNA-bd"/>
</dbReference>
<dbReference type="GeneID" id="69501785"/>
<dbReference type="GO" id="GO:0030527">
    <property type="term" value="F:structural constituent of chromatin"/>
    <property type="evidence" value="ECO:0007669"/>
    <property type="project" value="InterPro"/>
</dbReference>
<dbReference type="GO" id="GO:0005829">
    <property type="term" value="C:cytosol"/>
    <property type="evidence" value="ECO:0007669"/>
    <property type="project" value="TreeGrafter"/>
</dbReference>
<name>A0A413VXF3_9BACE</name>
<feature type="domain" description="HU" evidence="11">
    <location>
        <begin position="1"/>
        <end position="115"/>
    </location>
</feature>
<evidence type="ECO:0000256" key="9">
    <source>
        <dbReference type="ARBA" id="ARBA00033227"/>
    </source>
</evidence>
<dbReference type="InterPro" id="IPR010992">
    <property type="entry name" value="IHF-like_DNA-bd_dom_sf"/>
</dbReference>
<comment type="similarity">
    <text evidence="2">Belongs to the bacterial histone-like protein family.</text>
</comment>
<keyword evidence="6" id="KW-0426">Late protein</keyword>